<feature type="repeat" description="ANK" evidence="6">
    <location>
        <begin position="265"/>
        <end position="297"/>
    </location>
</feature>
<evidence type="ECO:0000313" key="8">
    <source>
        <dbReference type="EMBL" id="KAE8281586.1"/>
    </source>
</evidence>
<organism evidence="8 9">
    <name type="scientific">Larimichthys crocea</name>
    <name type="common">Large yellow croaker</name>
    <name type="synonym">Pseudosciaena crocea</name>
    <dbReference type="NCBI Taxonomy" id="215358"/>
    <lineage>
        <taxon>Eukaryota</taxon>
        <taxon>Metazoa</taxon>
        <taxon>Chordata</taxon>
        <taxon>Craniata</taxon>
        <taxon>Vertebrata</taxon>
        <taxon>Euteleostomi</taxon>
        <taxon>Actinopterygii</taxon>
        <taxon>Neopterygii</taxon>
        <taxon>Teleostei</taxon>
        <taxon>Neoteleostei</taxon>
        <taxon>Acanthomorphata</taxon>
        <taxon>Eupercaria</taxon>
        <taxon>Sciaenidae</taxon>
        <taxon>Larimichthys</taxon>
    </lineage>
</organism>
<dbReference type="UniPathway" id="UPA00143"/>
<feature type="repeat" description="ANK" evidence="6">
    <location>
        <begin position="365"/>
        <end position="397"/>
    </location>
</feature>
<feature type="domain" description="SOCS box" evidence="7">
    <location>
        <begin position="481"/>
        <end position="527"/>
    </location>
</feature>
<dbReference type="Pfam" id="PF00023">
    <property type="entry name" value="Ank"/>
    <property type="match status" value="1"/>
</dbReference>
<dbReference type="SMART" id="SM00248">
    <property type="entry name" value="ANK"/>
    <property type="match status" value="11"/>
</dbReference>
<sequence length="527" mass="56896">MEVTAARRSFLCDIGFWADRTALHEAASHGRALQLKQLIESGVSVNMVTVDNITPLHEACIQAHPNCARLLLEAGAQVDVRTIHGSTPLCNACASGSLECAKMLLDYGAKVNPSLTALTASPLHEACIQGNVEVVKLMISSGAQLEAFDVHFGPPLHIACAKGHVGCVKEMLKAGANVNSRAVYASDNLGRKPIDYTTPASPAHTCLMFYESNPLSLQQLCRITVRKMLGSRASEVIALALTKNRHKMDIDNERPYFFGDIGCWSERTEVHKAASLGQASELQHLIQSGASVNMVAVDSITPLHEACLRGQAQCVRLLLDAGAQVDARNVDGSTPLCDACSSGSLECVSLLLEHGAKANPALTSRTASPLHEACMGGNADCVKLLIAMDACLEAYDLYYGTPLHVACANEHTSCVKVLLNAGAKVNAARLHETPLHHAAKNMRVEMIEILVEFGANIYARDQHNRKPVDYTTPGSPSAVCLQFYETTPMSLQQLSRLAVRKKLGTRALKVMDQLHIPKLLISYLCYQ</sequence>
<dbReference type="SUPFAM" id="SSF48403">
    <property type="entry name" value="Ankyrin repeat"/>
    <property type="match status" value="2"/>
</dbReference>
<dbReference type="InterPro" id="IPR002110">
    <property type="entry name" value="Ankyrin_rpt"/>
</dbReference>
<dbReference type="InterPro" id="IPR036036">
    <property type="entry name" value="SOCS_box-like_dom_sf"/>
</dbReference>
<keyword evidence="4" id="KW-0833">Ubl conjugation pathway</keyword>
<feature type="repeat" description="ANK" evidence="6">
    <location>
        <begin position="398"/>
        <end position="430"/>
    </location>
</feature>
<dbReference type="Proteomes" id="UP000424527">
    <property type="component" value="Unassembled WGS sequence"/>
</dbReference>
<dbReference type="InterPro" id="IPR051573">
    <property type="entry name" value="Ankyrin-SOCS_box_domain"/>
</dbReference>
<dbReference type="PANTHER" id="PTHR24136:SF53">
    <property type="entry name" value="ANKYRIN REPEAT AND SOCS BOX CONTAINING 13"/>
    <property type="match status" value="1"/>
</dbReference>
<protein>
    <submittedName>
        <fullName evidence="8">Ankyrin repeat and SOCS box protein 13</fullName>
    </submittedName>
</protein>
<dbReference type="SMART" id="SM00969">
    <property type="entry name" value="SOCS_box"/>
    <property type="match status" value="2"/>
</dbReference>
<feature type="repeat" description="ANK" evidence="6">
    <location>
        <begin position="84"/>
        <end position="112"/>
    </location>
</feature>
<evidence type="ECO:0000313" key="9">
    <source>
        <dbReference type="Proteomes" id="UP000424527"/>
    </source>
</evidence>
<accession>A0A6G0HRI5</accession>
<name>A0A6G0HRI5_LARCR</name>
<evidence type="ECO:0000259" key="7">
    <source>
        <dbReference type="PROSITE" id="PS50225"/>
    </source>
</evidence>
<comment type="caution">
    <text evidence="8">The sequence shown here is derived from an EMBL/GenBank/DDBJ whole genome shotgun (WGS) entry which is preliminary data.</text>
</comment>
<feature type="repeat" description="ANK" evidence="6">
    <location>
        <begin position="18"/>
        <end position="50"/>
    </location>
</feature>
<evidence type="ECO:0000256" key="2">
    <source>
        <dbReference type="ARBA" id="ARBA00005949"/>
    </source>
</evidence>
<dbReference type="SUPFAM" id="SSF158235">
    <property type="entry name" value="SOCS box-like"/>
    <property type="match status" value="1"/>
</dbReference>
<feature type="repeat" description="ANK" evidence="6">
    <location>
        <begin position="298"/>
        <end position="330"/>
    </location>
</feature>
<feature type="domain" description="SOCS box" evidence="7">
    <location>
        <begin position="207"/>
        <end position="241"/>
    </location>
</feature>
<dbReference type="GO" id="GO:0016567">
    <property type="term" value="P:protein ubiquitination"/>
    <property type="evidence" value="ECO:0007669"/>
    <property type="project" value="UniProtKB-UniPathway"/>
</dbReference>
<dbReference type="Pfam" id="PF12796">
    <property type="entry name" value="Ank_2"/>
    <property type="match status" value="4"/>
</dbReference>
<feature type="repeat" description="ANK" evidence="6">
    <location>
        <begin position="118"/>
        <end position="150"/>
    </location>
</feature>
<dbReference type="PROSITE" id="PS50225">
    <property type="entry name" value="SOCS"/>
    <property type="match status" value="2"/>
</dbReference>
<evidence type="ECO:0000256" key="3">
    <source>
        <dbReference type="ARBA" id="ARBA00022737"/>
    </source>
</evidence>
<comment type="similarity">
    <text evidence="2">Belongs to the ankyrin SOCS box (ASB) family.</text>
</comment>
<dbReference type="FunFam" id="1.10.750.20:FF:000001">
    <property type="entry name" value="Ankyrin repeat and SOCS box containing 1"/>
    <property type="match status" value="1"/>
</dbReference>
<dbReference type="PANTHER" id="PTHR24136">
    <property type="entry name" value="SOWAH (DROSOPHILA) HOMOLOG"/>
    <property type="match status" value="1"/>
</dbReference>
<gene>
    <name evidence="8" type="ORF">D5F01_LYC20575</name>
</gene>
<evidence type="ECO:0000256" key="1">
    <source>
        <dbReference type="ARBA" id="ARBA00004906"/>
    </source>
</evidence>
<proteinExistence type="inferred from homology"/>
<keyword evidence="3" id="KW-0677">Repeat</keyword>
<dbReference type="PROSITE" id="PS50297">
    <property type="entry name" value="ANK_REP_REGION"/>
    <property type="match status" value="9"/>
</dbReference>
<feature type="repeat" description="ANK" evidence="6">
    <location>
        <begin position="155"/>
        <end position="183"/>
    </location>
</feature>
<keyword evidence="9" id="KW-1185">Reference proteome</keyword>
<evidence type="ECO:0000256" key="4">
    <source>
        <dbReference type="ARBA" id="ARBA00022786"/>
    </source>
</evidence>
<keyword evidence="5 6" id="KW-0040">ANK repeat</keyword>
<dbReference type="AlphaFoldDB" id="A0A6G0HRI5"/>
<dbReference type="PROSITE" id="PS50088">
    <property type="entry name" value="ANK_REPEAT"/>
    <property type="match status" value="11"/>
</dbReference>
<dbReference type="InterPro" id="IPR001496">
    <property type="entry name" value="SOCS_box"/>
</dbReference>
<reference evidence="8 9" key="1">
    <citation type="submission" date="2019-07" db="EMBL/GenBank/DDBJ databases">
        <title>Chromosome genome assembly for large yellow croaker.</title>
        <authorList>
            <person name="Xiao S."/>
        </authorList>
    </citation>
    <scope>NUCLEOTIDE SEQUENCE [LARGE SCALE GENOMIC DNA]</scope>
    <source>
        <strain evidence="8">JMULYC20181020</strain>
        <tissue evidence="8">Muscle</tissue>
    </source>
</reference>
<dbReference type="GO" id="GO:0035556">
    <property type="term" value="P:intracellular signal transduction"/>
    <property type="evidence" value="ECO:0007669"/>
    <property type="project" value="InterPro"/>
</dbReference>
<dbReference type="GO" id="GO:0045732">
    <property type="term" value="P:positive regulation of protein catabolic process"/>
    <property type="evidence" value="ECO:0007669"/>
    <property type="project" value="TreeGrafter"/>
</dbReference>
<dbReference type="Gene3D" id="1.10.750.20">
    <property type="entry name" value="SOCS box"/>
    <property type="match status" value="1"/>
</dbReference>
<dbReference type="Pfam" id="PF07525">
    <property type="entry name" value="SOCS_box"/>
    <property type="match status" value="2"/>
</dbReference>
<feature type="repeat" description="ANK" evidence="6">
    <location>
        <begin position="331"/>
        <end position="359"/>
    </location>
</feature>
<feature type="repeat" description="ANK" evidence="6">
    <location>
        <begin position="430"/>
        <end position="462"/>
    </location>
</feature>
<evidence type="ECO:0000256" key="6">
    <source>
        <dbReference type="PROSITE-ProRule" id="PRU00023"/>
    </source>
</evidence>
<feature type="repeat" description="ANK" evidence="6">
    <location>
        <begin position="51"/>
        <end position="83"/>
    </location>
</feature>
<comment type="pathway">
    <text evidence="1">Protein modification; protein ubiquitination.</text>
</comment>
<dbReference type="FunFam" id="1.25.40.20:FF:000016">
    <property type="entry name" value="Ankyrin repeat and SOCS box containing 5"/>
    <property type="match status" value="2"/>
</dbReference>
<dbReference type="Gene3D" id="1.25.40.20">
    <property type="entry name" value="Ankyrin repeat-containing domain"/>
    <property type="match status" value="2"/>
</dbReference>
<evidence type="ECO:0000256" key="5">
    <source>
        <dbReference type="ARBA" id="ARBA00023043"/>
    </source>
</evidence>
<dbReference type="InterPro" id="IPR036770">
    <property type="entry name" value="Ankyrin_rpt-contain_sf"/>
</dbReference>
<dbReference type="EMBL" id="REGW02000020">
    <property type="protein sequence ID" value="KAE8281586.1"/>
    <property type="molecule type" value="Genomic_DNA"/>
</dbReference>